<keyword evidence="4" id="KW-1185">Reference proteome</keyword>
<name>A0A917U2E2_9ACTN</name>
<proteinExistence type="predicted"/>
<gene>
    <name evidence="3" type="ORF">GCM10011608_42510</name>
</gene>
<reference evidence="3" key="1">
    <citation type="journal article" date="2014" name="Int. J. Syst. Evol. Microbiol.">
        <title>Complete genome sequence of Corynebacterium casei LMG S-19264T (=DSM 44701T), isolated from a smear-ripened cheese.</title>
        <authorList>
            <consortium name="US DOE Joint Genome Institute (JGI-PGF)"/>
            <person name="Walter F."/>
            <person name="Albersmeier A."/>
            <person name="Kalinowski J."/>
            <person name="Ruckert C."/>
        </authorList>
    </citation>
    <scope>NUCLEOTIDE SEQUENCE</scope>
    <source>
        <strain evidence="3">CGMCC 4.7312</strain>
    </source>
</reference>
<dbReference type="Proteomes" id="UP000608890">
    <property type="component" value="Unassembled WGS sequence"/>
</dbReference>
<evidence type="ECO:0000256" key="1">
    <source>
        <dbReference type="SAM" id="MobiDB-lite"/>
    </source>
</evidence>
<dbReference type="EMBL" id="BMNB01000022">
    <property type="protein sequence ID" value="GGM53139.1"/>
    <property type="molecule type" value="Genomic_DNA"/>
</dbReference>
<evidence type="ECO:0000259" key="2">
    <source>
        <dbReference type="Pfam" id="PF22549"/>
    </source>
</evidence>
<protein>
    <recommendedName>
        <fullName evidence="2">ARG and Rhodanese-Phosphatase-superfamily-associated domain-containing protein</fullName>
    </recommendedName>
</protein>
<dbReference type="InterPro" id="IPR054346">
    <property type="entry name" value="ARPP-2"/>
</dbReference>
<feature type="compositionally biased region" description="Basic residues" evidence="1">
    <location>
        <begin position="363"/>
        <end position="384"/>
    </location>
</feature>
<evidence type="ECO:0000313" key="4">
    <source>
        <dbReference type="Proteomes" id="UP000608890"/>
    </source>
</evidence>
<dbReference type="Pfam" id="PF22549">
    <property type="entry name" value="ARPP-2"/>
    <property type="match status" value="1"/>
</dbReference>
<feature type="region of interest" description="Disordered" evidence="1">
    <location>
        <begin position="426"/>
        <end position="453"/>
    </location>
</feature>
<accession>A0A917U2E2</accession>
<sequence length="453" mass="50034">MTAVTDGIDLTGLTAGPAQTWGAIRLVPLLRPIPITELRLHARLYDPDEPSIVHTGPRTAYLSYIPHAFVATWTTDTTPVAAFGTQLRGSADTRAPAGIRLASRRRMTRREDRQRLRFLPLHLAMEGYLALQFGGPPIAWQEWTRHAVTRGLSPRVEASYTGAAIAGLDDALRVFEIHPDQCGMVLYVADALAAAFVVPHPDDYRALHPTLLQDFYGELLFHYTHLYPAVPDFTPRLDDTVITSVADLRAQLAQVAADWTAFHALMADGLLAAGRLTVTPVQRMGRFTLGPVPARLQPRSRKPHRRNHHRRGRPAGLPQNVPALGRPDPPGTLAVPTRRHRLGPRRHRHSTRHRPGRTGPTSRPRRLRPPAPPRHHRCPPHARPKTAQPSIESGAHEVNLPGSCRDFPACVGFGGCLDRRRRSAEERQGPLATRQPGGGHIGFLVARSRGRPA</sequence>
<feature type="compositionally biased region" description="Basic residues" evidence="1">
    <location>
        <begin position="298"/>
        <end position="313"/>
    </location>
</feature>
<organism evidence="3 4">
    <name type="scientific">Micromonospora sonchi</name>
    <dbReference type="NCBI Taxonomy" id="1763543"/>
    <lineage>
        <taxon>Bacteria</taxon>
        <taxon>Bacillati</taxon>
        <taxon>Actinomycetota</taxon>
        <taxon>Actinomycetes</taxon>
        <taxon>Micromonosporales</taxon>
        <taxon>Micromonosporaceae</taxon>
        <taxon>Micromonospora</taxon>
    </lineage>
</organism>
<feature type="region of interest" description="Disordered" evidence="1">
    <location>
        <begin position="289"/>
        <end position="397"/>
    </location>
</feature>
<evidence type="ECO:0000313" key="3">
    <source>
        <dbReference type="EMBL" id="GGM53139.1"/>
    </source>
</evidence>
<reference evidence="3" key="2">
    <citation type="submission" date="2020-09" db="EMBL/GenBank/DDBJ databases">
        <authorList>
            <person name="Sun Q."/>
            <person name="Zhou Y."/>
        </authorList>
    </citation>
    <scope>NUCLEOTIDE SEQUENCE</scope>
    <source>
        <strain evidence="3">CGMCC 4.7312</strain>
    </source>
</reference>
<feature type="domain" description="ARG and Rhodanese-Phosphatase-superfamily-associated" evidence="2">
    <location>
        <begin position="8"/>
        <end position="285"/>
    </location>
</feature>
<dbReference type="AlphaFoldDB" id="A0A917U2E2"/>
<comment type="caution">
    <text evidence="3">The sequence shown here is derived from an EMBL/GenBank/DDBJ whole genome shotgun (WGS) entry which is preliminary data.</text>
</comment>
<feature type="compositionally biased region" description="Basic residues" evidence="1">
    <location>
        <begin position="337"/>
        <end position="356"/>
    </location>
</feature>